<dbReference type="EMBL" id="JBHLVF010000023">
    <property type="protein sequence ID" value="MFC0392900.1"/>
    <property type="molecule type" value="Genomic_DNA"/>
</dbReference>
<dbReference type="GO" id="GO:0016491">
    <property type="term" value="F:oxidoreductase activity"/>
    <property type="evidence" value="ECO:0007669"/>
    <property type="project" value="UniProtKB-KW"/>
</dbReference>
<dbReference type="InterPro" id="IPR057326">
    <property type="entry name" value="KR_dom"/>
</dbReference>
<protein>
    <submittedName>
        <fullName evidence="4">SDR family NAD(P)-dependent oxidoreductase</fullName>
        <ecNumber evidence="4">1.1.1.-</ecNumber>
    </submittedName>
</protein>
<proteinExistence type="inferred from homology"/>
<dbReference type="PRINTS" id="PR00081">
    <property type="entry name" value="GDHRDH"/>
</dbReference>
<dbReference type="Proteomes" id="UP001589818">
    <property type="component" value="Unassembled WGS sequence"/>
</dbReference>
<feature type="domain" description="Ketoreductase" evidence="3">
    <location>
        <begin position="6"/>
        <end position="192"/>
    </location>
</feature>
<dbReference type="SMART" id="SM00822">
    <property type="entry name" value="PKS_KR"/>
    <property type="match status" value="1"/>
</dbReference>
<dbReference type="Gene3D" id="3.40.50.720">
    <property type="entry name" value="NAD(P)-binding Rossmann-like Domain"/>
    <property type="match status" value="1"/>
</dbReference>
<keyword evidence="2 4" id="KW-0560">Oxidoreductase</keyword>
<dbReference type="PRINTS" id="PR00080">
    <property type="entry name" value="SDRFAMILY"/>
</dbReference>
<reference evidence="4 5" key="1">
    <citation type="submission" date="2024-09" db="EMBL/GenBank/DDBJ databases">
        <authorList>
            <person name="Sun Q."/>
            <person name="Mori K."/>
        </authorList>
    </citation>
    <scope>NUCLEOTIDE SEQUENCE [LARGE SCALE GENOMIC DNA]</scope>
    <source>
        <strain evidence="4 5">CCM 4839</strain>
    </source>
</reference>
<keyword evidence="5" id="KW-1185">Reference proteome</keyword>
<evidence type="ECO:0000313" key="5">
    <source>
        <dbReference type="Proteomes" id="UP001589818"/>
    </source>
</evidence>
<comment type="similarity">
    <text evidence="1">Belongs to the short-chain dehydrogenases/reductases (SDR) family.</text>
</comment>
<evidence type="ECO:0000256" key="2">
    <source>
        <dbReference type="ARBA" id="ARBA00023002"/>
    </source>
</evidence>
<evidence type="ECO:0000256" key="1">
    <source>
        <dbReference type="ARBA" id="ARBA00006484"/>
    </source>
</evidence>
<dbReference type="NCBIfam" id="NF005559">
    <property type="entry name" value="PRK07231.1"/>
    <property type="match status" value="1"/>
</dbReference>
<organism evidence="4 5">
    <name type="scientific">Paenibacillus mendelii</name>
    <dbReference type="NCBI Taxonomy" id="206163"/>
    <lineage>
        <taxon>Bacteria</taxon>
        <taxon>Bacillati</taxon>
        <taxon>Bacillota</taxon>
        <taxon>Bacilli</taxon>
        <taxon>Bacillales</taxon>
        <taxon>Paenibacillaceae</taxon>
        <taxon>Paenibacillus</taxon>
    </lineage>
</organism>
<comment type="caution">
    <text evidence="4">The sequence shown here is derived from an EMBL/GenBank/DDBJ whole genome shotgun (WGS) entry which is preliminary data.</text>
</comment>
<dbReference type="InterPro" id="IPR036291">
    <property type="entry name" value="NAD(P)-bd_dom_sf"/>
</dbReference>
<dbReference type="SUPFAM" id="SSF51735">
    <property type="entry name" value="NAD(P)-binding Rossmann-fold domains"/>
    <property type="match status" value="1"/>
</dbReference>
<dbReference type="Pfam" id="PF13561">
    <property type="entry name" value="adh_short_C2"/>
    <property type="match status" value="1"/>
</dbReference>
<evidence type="ECO:0000313" key="4">
    <source>
        <dbReference type="EMBL" id="MFC0392900.1"/>
    </source>
</evidence>
<accession>A0ABV6JAJ2</accession>
<dbReference type="RefSeq" id="WP_204818682.1">
    <property type="nucleotide sequence ID" value="NZ_JANHOF010000005.1"/>
</dbReference>
<sequence length="253" mass="27036">MRLNHKTAIITGASRGIGRAIALGFAKQGAKVVVASNEPAEAGSQVVDEIQAAGGEAIYVVCDVSDAAQVNAMVDAAVARFGQVDILVNNAGICPFHEFLTMPLELWERVTDVNQKGTFLCSQAVAKHMVERGIQGRIVSTSSIGAWVGGAMQVHYCPTKAAIENMMKSMAVALGPHGITCNAVLPGAIETDINREDLSDAAKREYFINRTPVRRLGQPEDLVEAYLFFACEESYFVTGSSLLVDGGMFVNLQ</sequence>
<gene>
    <name evidence="4" type="ORF">ACFFJ8_16125</name>
</gene>
<dbReference type="EC" id="1.1.1.-" evidence="4"/>
<dbReference type="PANTHER" id="PTHR42760:SF83">
    <property type="entry name" value="(3R)-3-HYDROXYACYL-COA DEHYDROGENASE"/>
    <property type="match status" value="1"/>
</dbReference>
<dbReference type="PANTHER" id="PTHR42760">
    <property type="entry name" value="SHORT-CHAIN DEHYDROGENASES/REDUCTASES FAMILY MEMBER"/>
    <property type="match status" value="1"/>
</dbReference>
<evidence type="ECO:0000259" key="3">
    <source>
        <dbReference type="SMART" id="SM00822"/>
    </source>
</evidence>
<name>A0ABV6JAJ2_9BACL</name>
<dbReference type="InterPro" id="IPR002347">
    <property type="entry name" value="SDR_fam"/>
</dbReference>